<gene>
    <name evidence="1" type="ORF">EDS130_LOCUS36182</name>
    <name evidence="2" type="ORF">XAT740_LOCUS45484</name>
</gene>
<evidence type="ECO:0000313" key="1">
    <source>
        <dbReference type="EMBL" id="CAF1403485.1"/>
    </source>
</evidence>
<accession>A0A815L2P2</accession>
<dbReference type="EMBL" id="CAJNOR010005948">
    <property type="protein sequence ID" value="CAF1580780.1"/>
    <property type="molecule type" value="Genomic_DNA"/>
</dbReference>
<keyword evidence="3" id="KW-1185">Reference proteome</keyword>
<reference evidence="1" key="1">
    <citation type="submission" date="2021-02" db="EMBL/GenBank/DDBJ databases">
        <authorList>
            <person name="Nowell W R."/>
        </authorList>
    </citation>
    <scope>NUCLEOTIDE SEQUENCE</scope>
</reference>
<protein>
    <submittedName>
        <fullName evidence="1">Uncharacterized protein</fullName>
    </submittedName>
</protein>
<organism evidence="1 4">
    <name type="scientific">Adineta ricciae</name>
    <name type="common">Rotifer</name>
    <dbReference type="NCBI Taxonomy" id="249248"/>
    <lineage>
        <taxon>Eukaryota</taxon>
        <taxon>Metazoa</taxon>
        <taxon>Spiralia</taxon>
        <taxon>Gnathifera</taxon>
        <taxon>Rotifera</taxon>
        <taxon>Eurotatoria</taxon>
        <taxon>Bdelloidea</taxon>
        <taxon>Adinetida</taxon>
        <taxon>Adinetidae</taxon>
        <taxon>Adineta</taxon>
    </lineage>
</organism>
<proteinExistence type="predicted"/>
<evidence type="ECO:0000313" key="4">
    <source>
        <dbReference type="Proteomes" id="UP000663852"/>
    </source>
</evidence>
<dbReference type="EMBL" id="CAJNOJ010000331">
    <property type="protein sequence ID" value="CAF1403485.1"/>
    <property type="molecule type" value="Genomic_DNA"/>
</dbReference>
<dbReference type="AlphaFoldDB" id="A0A815L2P2"/>
<dbReference type="OrthoDB" id="10391534at2759"/>
<sequence length="119" mass="13452">MSQVTSSKSSIESVDNKCPRCKTNDRVCKWKDYLCVENTTRAARQVFFDFRSADPIRAISLAEDLALLLSDLRSIAHVRAVAARDLRILPSNSSIGKRTKSCFFKPNGFSEYFICDSKH</sequence>
<evidence type="ECO:0000313" key="2">
    <source>
        <dbReference type="EMBL" id="CAF1580780.1"/>
    </source>
</evidence>
<comment type="caution">
    <text evidence="1">The sequence shown here is derived from an EMBL/GenBank/DDBJ whole genome shotgun (WGS) entry which is preliminary data.</text>
</comment>
<dbReference type="Proteomes" id="UP000663828">
    <property type="component" value="Unassembled WGS sequence"/>
</dbReference>
<evidence type="ECO:0000313" key="3">
    <source>
        <dbReference type="Proteomes" id="UP000663828"/>
    </source>
</evidence>
<dbReference type="Proteomes" id="UP000663852">
    <property type="component" value="Unassembled WGS sequence"/>
</dbReference>
<name>A0A815L2P2_ADIRI</name>